<name>A0A1G9TUZ8_9SPHI</name>
<dbReference type="Pfam" id="PF04519">
    <property type="entry name" value="Bactofilin"/>
    <property type="match status" value="1"/>
</dbReference>
<comment type="similarity">
    <text evidence="1">Belongs to the bactofilin family.</text>
</comment>
<dbReference type="InterPro" id="IPR007607">
    <property type="entry name" value="BacA/B"/>
</dbReference>
<dbReference type="RefSeq" id="WP_090704830.1">
    <property type="nucleotide sequence ID" value="NZ_FNHH01000014.1"/>
</dbReference>
<protein>
    <submittedName>
        <fullName evidence="3">Polymer-forming protein</fullName>
    </submittedName>
</protein>
<proteinExistence type="inferred from homology"/>
<evidence type="ECO:0000256" key="1">
    <source>
        <dbReference type="ARBA" id="ARBA00044755"/>
    </source>
</evidence>
<evidence type="ECO:0000313" key="3">
    <source>
        <dbReference type="EMBL" id="SDM51401.1"/>
    </source>
</evidence>
<gene>
    <name evidence="3" type="ORF">SAMN05421813_11443</name>
</gene>
<dbReference type="OrthoDB" id="5432602at2"/>
<dbReference type="EMBL" id="FNHH01000014">
    <property type="protein sequence ID" value="SDM51401.1"/>
    <property type="molecule type" value="Genomic_DNA"/>
</dbReference>
<dbReference type="STRING" id="990371.SAMN05421813_11443"/>
<evidence type="ECO:0000256" key="2">
    <source>
        <dbReference type="SAM" id="MobiDB-lite"/>
    </source>
</evidence>
<evidence type="ECO:0000313" key="4">
    <source>
        <dbReference type="Proteomes" id="UP000199226"/>
    </source>
</evidence>
<keyword evidence="4" id="KW-1185">Reference proteome</keyword>
<sequence length="214" mass="23654">MISKAVDFIRNIFDKKGRQKETVADFHTTIIKVDDNFISASSIMLDEKLFGNIFSLKEVNIAASSEISGNIISRSCIISGNVTGDIRATDYAEIKSTANIAGNILARAIMIEPGAIINGSIRIDGAIDERELIEKVESRLRYNKQVETFTVPYLIAEQAVVEKEAENELLPKSVPQADRPSEANKRTIIPTTKGKLSKPADMEENSKTSTNSWY</sequence>
<dbReference type="Proteomes" id="UP000199226">
    <property type="component" value="Unassembled WGS sequence"/>
</dbReference>
<dbReference type="PANTHER" id="PTHR35024:SF4">
    <property type="entry name" value="POLYMER-FORMING CYTOSKELETAL PROTEIN"/>
    <property type="match status" value="1"/>
</dbReference>
<dbReference type="AlphaFoldDB" id="A0A1G9TUZ8"/>
<accession>A0A1G9TUZ8</accession>
<dbReference type="PANTHER" id="PTHR35024">
    <property type="entry name" value="HYPOTHETICAL CYTOSOLIC PROTEIN"/>
    <property type="match status" value="1"/>
</dbReference>
<reference evidence="4" key="1">
    <citation type="submission" date="2016-10" db="EMBL/GenBank/DDBJ databases">
        <authorList>
            <person name="Varghese N."/>
            <person name="Submissions S."/>
        </authorList>
    </citation>
    <scope>NUCLEOTIDE SEQUENCE [LARGE SCALE GENOMIC DNA]</scope>
    <source>
        <strain evidence="4">DSM 24536</strain>
    </source>
</reference>
<organism evidence="3 4">
    <name type="scientific">Daejeonella rubra</name>
    <dbReference type="NCBI Taxonomy" id="990371"/>
    <lineage>
        <taxon>Bacteria</taxon>
        <taxon>Pseudomonadati</taxon>
        <taxon>Bacteroidota</taxon>
        <taxon>Sphingobacteriia</taxon>
        <taxon>Sphingobacteriales</taxon>
        <taxon>Sphingobacteriaceae</taxon>
        <taxon>Daejeonella</taxon>
    </lineage>
</organism>
<feature type="region of interest" description="Disordered" evidence="2">
    <location>
        <begin position="171"/>
        <end position="214"/>
    </location>
</feature>